<feature type="region of interest" description="Disordered" evidence="1">
    <location>
        <begin position="189"/>
        <end position="234"/>
    </location>
</feature>
<feature type="compositionally biased region" description="Basic residues" evidence="1">
    <location>
        <begin position="219"/>
        <end position="234"/>
    </location>
</feature>
<organism evidence="3 4">
    <name type="scientific">Suricata suricatta</name>
    <name type="common">Meerkat</name>
    <dbReference type="NCBI Taxonomy" id="37032"/>
    <lineage>
        <taxon>Eukaryota</taxon>
        <taxon>Metazoa</taxon>
        <taxon>Chordata</taxon>
        <taxon>Craniata</taxon>
        <taxon>Vertebrata</taxon>
        <taxon>Euteleostomi</taxon>
        <taxon>Mammalia</taxon>
        <taxon>Eutheria</taxon>
        <taxon>Laurasiatheria</taxon>
        <taxon>Carnivora</taxon>
        <taxon>Feliformia</taxon>
        <taxon>Herpestidae</taxon>
        <taxon>Suricata</taxon>
    </lineage>
</organism>
<dbReference type="Pfam" id="PF04707">
    <property type="entry name" value="PRELI"/>
    <property type="match status" value="1"/>
</dbReference>
<feature type="domain" description="PRELI/MSF1" evidence="2">
    <location>
        <begin position="3"/>
        <end position="180"/>
    </location>
</feature>
<protein>
    <recommendedName>
        <fullName evidence="2">PRELI/MSF1 domain-containing protein</fullName>
    </recommendedName>
</protein>
<dbReference type="Proteomes" id="UP000472268">
    <property type="component" value="Chromosome 17"/>
</dbReference>
<dbReference type="InterPro" id="IPR006797">
    <property type="entry name" value="PRELI/MSF1_dom"/>
</dbReference>
<dbReference type="AlphaFoldDB" id="A0A673V478"/>
<keyword evidence="4" id="KW-1185">Reference proteome</keyword>
<dbReference type="PANTHER" id="PTHR11158">
    <property type="entry name" value="MSF1/PX19 RELATED"/>
    <property type="match status" value="1"/>
</dbReference>
<dbReference type="Ensembl" id="ENSSSUT00005037068.1">
    <property type="protein sequence ID" value="ENSSSUP00005032498.1"/>
    <property type="gene ID" value="ENSSSUG00005020947.1"/>
</dbReference>
<reference evidence="3" key="2">
    <citation type="submission" date="2025-08" db="UniProtKB">
        <authorList>
            <consortium name="Ensembl"/>
        </authorList>
    </citation>
    <scope>IDENTIFICATION</scope>
</reference>
<accession>A0A673V478</accession>
<sequence length="234" mass="25967">MVQKYQSPVRVYKHPFELIMAAYERRFPTCPLIPMFVDSDTVNEFKSEDGAIHVIERRCKLDVDAPRLLKKIAGVDYVYFVQKNSLNSRDRTLHIEAHNETFSNRVIIREHCCYTVSGPSVGRGGTRAWAVAVALSSTLPRPHRRGHSRWGAGGGQWDGPHACARSGDLVTPRCVWRCSLAVSRPCRLHSDPSGGTRGNSGPPCAGNRALPGSLARPGKGTKHSSHRELIRKHP</sequence>
<reference evidence="3" key="3">
    <citation type="submission" date="2025-09" db="UniProtKB">
        <authorList>
            <consortium name="Ensembl"/>
        </authorList>
    </citation>
    <scope>IDENTIFICATION</scope>
</reference>
<dbReference type="PROSITE" id="PS50904">
    <property type="entry name" value="PRELI_MSF1"/>
    <property type="match status" value="1"/>
</dbReference>
<reference evidence="3 4" key="1">
    <citation type="submission" date="2019-05" db="EMBL/GenBank/DDBJ databases">
        <title>A Chromosome-scale Meerkat (S. suricatta) Genome Assembly.</title>
        <authorList>
            <person name="Dudchenko O."/>
            <person name="Lieberman Aiden E."/>
            <person name="Tung J."/>
            <person name="Barreiro L.B."/>
            <person name="Clutton-Brock T.H."/>
        </authorList>
    </citation>
    <scope>NUCLEOTIDE SEQUENCE [LARGE SCALE GENOMIC DNA]</scope>
</reference>
<evidence type="ECO:0000256" key="1">
    <source>
        <dbReference type="SAM" id="MobiDB-lite"/>
    </source>
</evidence>
<evidence type="ECO:0000313" key="3">
    <source>
        <dbReference type="Ensembl" id="ENSSSUP00005032498.1"/>
    </source>
</evidence>
<dbReference type="InterPro" id="IPR037365">
    <property type="entry name" value="Slowmo/Ups"/>
</dbReference>
<evidence type="ECO:0000259" key="2">
    <source>
        <dbReference type="PROSITE" id="PS50904"/>
    </source>
</evidence>
<dbReference type="GO" id="GO:0005758">
    <property type="term" value="C:mitochondrial intermembrane space"/>
    <property type="evidence" value="ECO:0007669"/>
    <property type="project" value="InterPro"/>
</dbReference>
<name>A0A673V478_SURSU</name>
<evidence type="ECO:0000313" key="4">
    <source>
        <dbReference type="Proteomes" id="UP000472268"/>
    </source>
</evidence>
<proteinExistence type="predicted"/>